<comment type="caution">
    <text evidence="1">The sequence shown here is derived from an EMBL/GenBank/DDBJ whole genome shotgun (WGS) entry which is preliminary data.</text>
</comment>
<evidence type="ECO:0000313" key="1">
    <source>
        <dbReference type="EMBL" id="CBI07404.1"/>
    </source>
</evidence>
<evidence type="ECO:0008006" key="2">
    <source>
        <dbReference type="Google" id="ProtNLM"/>
    </source>
</evidence>
<protein>
    <recommendedName>
        <fullName evidence="2">BrnA antitoxin of type II toxin-antitoxin system</fullName>
    </recommendedName>
</protein>
<reference evidence="1" key="1">
    <citation type="submission" date="2009-10" db="EMBL/GenBank/DDBJ databases">
        <title>Diversity of trophic interactions inside an arsenic-rich microbial ecosystem.</title>
        <authorList>
            <person name="Bertin P.N."/>
            <person name="Heinrich-Salmeron A."/>
            <person name="Pelletier E."/>
            <person name="Goulhen-Chollet F."/>
            <person name="Arsene-Ploetze F."/>
            <person name="Gallien S."/>
            <person name="Calteau A."/>
            <person name="Vallenet D."/>
            <person name="Casiot C."/>
            <person name="Chane-Woon-Ming B."/>
            <person name="Giloteaux L."/>
            <person name="Barakat M."/>
            <person name="Bonnefoy V."/>
            <person name="Bruneel O."/>
            <person name="Chandler M."/>
            <person name="Cleiss J."/>
            <person name="Duran R."/>
            <person name="Elbaz-Poulichet F."/>
            <person name="Fonknechten N."/>
            <person name="Lauga B."/>
            <person name="Mornico D."/>
            <person name="Ortet P."/>
            <person name="Schaeffer C."/>
            <person name="Siguier P."/>
            <person name="Alexander Thil Smith A."/>
            <person name="Van Dorsselaer A."/>
            <person name="Weissenbach J."/>
            <person name="Medigue C."/>
            <person name="Le Paslier D."/>
        </authorList>
    </citation>
    <scope>NUCLEOTIDE SEQUENCE</scope>
</reference>
<name>E6QJI8_9ZZZZ</name>
<dbReference type="AlphaFoldDB" id="E6QJI8"/>
<accession>E6QJI8</accession>
<gene>
    <name evidence="1" type="ORF">CARN6_0737</name>
</gene>
<dbReference type="InterPro" id="IPR025528">
    <property type="entry name" value="BrnA_antitoxin"/>
</dbReference>
<sequence length="109" mass="12236">MGYLEGRLHALVFVEHPTGIMKARSNHEPDADNPEWTANDFASAQPFIGLPESLRAKLPPRGLQKAPVKERITMRLSKDVVAKFRASGPGWQTRIDAALKEWLETHHQA</sequence>
<proteinExistence type="predicted"/>
<dbReference type="Pfam" id="PF14384">
    <property type="entry name" value="BrnA_antitoxin"/>
    <property type="match status" value="1"/>
</dbReference>
<organism evidence="1">
    <name type="scientific">mine drainage metagenome</name>
    <dbReference type="NCBI Taxonomy" id="410659"/>
    <lineage>
        <taxon>unclassified sequences</taxon>
        <taxon>metagenomes</taxon>
        <taxon>ecological metagenomes</taxon>
    </lineage>
</organism>
<dbReference type="EMBL" id="CABQ01000088">
    <property type="protein sequence ID" value="CBI07404.1"/>
    <property type="molecule type" value="Genomic_DNA"/>
</dbReference>